<reference evidence="2" key="1">
    <citation type="submission" date="2021-01" db="EMBL/GenBank/DDBJ databases">
        <title>Caligus Genome Assembly.</title>
        <authorList>
            <person name="Gallardo-Escarate C."/>
        </authorList>
    </citation>
    <scope>NUCLEOTIDE SEQUENCE [LARGE SCALE GENOMIC DNA]</scope>
</reference>
<dbReference type="EMBL" id="CP045891">
    <property type="protein sequence ID" value="QQP58056.1"/>
    <property type="molecule type" value="Genomic_DNA"/>
</dbReference>
<sequence length="64" mass="7264">SCCLLSVLTEEPYLGISKEVRNGRLLGIQLSRWLHDPWMSLNPCLTVLLAMEDCTCLPRENCLD</sequence>
<dbReference type="AlphaFoldDB" id="A0A7T8QWY1"/>
<protein>
    <submittedName>
        <fullName evidence="1">Uncharacterized protein</fullName>
    </submittedName>
</protein>
<name>A0A7T8QWY1_CALRO</name>
<keyword evidence="2" id="KW-1185">Reference proteome</keyword>
<gene>
    <name evidence="1" type="ORF">FKW44_003253</name>
</gene>
<proteinExistence type="predicted"/>
<evidence type="ECO:0000313" key="1">
    <source>
        <dbReference type="EMBL" id="QQP58056.1"/>
    </source>
</evidence>
<dbReference type="Proteomes" id="UP000595437">
    <property type="component" value="Chromosome 2"/>
</dbReference>
<organism evidence="1 2">
    <name type="scientific">Caligus rogercresseyi</name>
    <name type="common">Sea louse</name>
    <dbReference type="NCBI Taxonomy" id="217165"/>
    <lineage>
        <taxon>Eukaryota</taxon>
        <taxon>Metazoa</taxon>
        <taxon>Ecdysozoa</taxon>
        <taxon>Arthropoda</taxon>
        <taxon>Crustacea</taxon>
        <taxon>Multicrustacea</taxon>
        <taxon>Hexanauplia</taxon>
        <taxon>Copepoda</taxon>
        <taxon>Siphonostomatoida</taxon>
        <taxon>Caligidae</taxon>
        <taxon>Caligus</taxon>
    </lineage>
</organism>
<feature type="non-terminal residue" evidence="1">
    <location>
        <position position="64"/>
    </location>
</feature>
<evidence type="ECO:0000313" key="2">
    <source>
        <dbReference type="Proteomes" id="UP000595437"/>
    </source>
</evidence>
<accession>A0A7T8QWY1</accession>
<feature type="non-terminal residue" evidence="1">
    <location>
        <position position="1"/>
    </location>
</feature>